<comment type="caution">
    <text evidence="1">The sequence shown here is derived from an EMBL/GenBank/DDBJ whole genome shotgun (WGS) entry which is preliminary data.</text>
</comment>
<feature type="non-terminal residue" evidence="1">
    <location>
        <position position="1"/>
    </location>
</feature>
<evidence type="ECO:0000313" key="1">
    <source>
        <dbReference type="EMBL" id="RDX96628.1"/>
    </source>
</evidence>
<gene>
    <name evidence="1" type="ORF">CR513_20686</name>
</gene>
<keyword evidence="2" id="KW-1185">Reference proteome</keyword>
<organism evidence="1 2">
    <name type="scientific">Mucuna pruriens</name>
    <name type="common">Velvet bean</name>
    <name type="synonym">Dolichos pruriens</name>
    <dbReference type="NCBI Taxonomy" id="157652"/>
    <lineage>
        <taxon>Eukaryota</taxon>
        <taxon>Viridiplantae</taxon>
        <taxon>Streptophyta</taxon>
        <taxon>Embryophyta</taxon>
        <taxon>Tracheophyta</taxon>
        <taxon>Spermatophyta</taxon>
        <taxon>Magnoliopsida</taxon>
        <taxon>eudicotyledons</taxon>
        <taxon>Gunneridae</taxon>
        <taxon>Pentapetalae</taxon>
        <taxon>rosids</taxon>
        <taxon>fabids</taxon>
        <taxon>Fabales</taxon>
        <taxon>Fabaceae</taxon>
        <taxon>Papilionoideae</taxon>
        <taxon>50 kb inversion clade</taxon>
        <taxon>NPAAA clade</taxon>
        <taxon>indigoferoid/millettioid clade</taxon>
        <taxon>Phaseoleae</taxon>
        <taxon>Mucuna</taxon>
    </lineage>
</organism>
<accession>A0A371H1D8</accession>
<proteinExistence type="predicted"/>
<sequence length="106" mass="12246">CKLTCIALNQDLNFFYHSSFLIWLSKFFLDVFKYLNAIKRALGDLSMEVGKCFHELCDVSTSELGWIEILGLPLDFEKYSTKLSFSIIYHSQSNGITPYEALYGRK</sequence>
<feature type="non-terminal residue" evidence="1">
    <location>
        <position position="106"/>
    </location>
</feature>
<evidence type="ECO:0000313" key="2">
    <source>
        <dbReference type="Proteomes" id="UP000257109"/>
    </source>
</evidence>
<dbReference type="AlphaFoldDB" id="A0A371H1D8"/>
<dbReference type="EMBL" id="QJKJ01003844">
    <property type="protein sequence ID" value="RDX96628.1"/>
    <property type="molecule type" value="Genomic_DNA"/>
</dbReference>
<protein>
    <submittedName>
        <fullName evidence="1">Uncharacterized protein</fullName>
    </submittedName>
</protein>
<reference evidence="1" key="1">
    <citation type="submission" date="2018-05" db="EMBL/GenBank/DDBJ databases">
        <title>Draft genome of Mucuna pruriens seed.</title>
        <authorList>
            <person name="Nnadi N.E."/>
            <person name="Vos R."/>
            <person name="Hasami M.H."/>
            <person name="Devisetty U.K."/>
            <person name="Aguiy J.C."/>
        </authorList>
    </citation>
    <scope>NUCLEOTIDE SEQUENCE [LARGE SCALE GENOMIC DNA]</scope>
    <source>
        <strain evidence="1">JCA_2017</strain>
    </source>
</reference>
<dbReference type="Proteomes" id="UP000257109">
    <property type="component" value="Unassembled WGS sequence"/>
</dbReference>
<name>A0A371H1D8_MUCPR</name>